<organism evidence="1">
    <name type="scientific">Arundo donax</name>
    <name type="common">Giant reed</name>
    <name type="synonym">Donax arundinaceus</name>
    <dbReference type="NCBI Taxonomy" id="35708"/>
    <lineage>
        <taxon>Eukaryota</taxon>
        <taxon>Viridiplantae</taxon>
        <taxon>Streptophyta</taxon>
        <taxon>Embryophyta</taxon>
        <taxon>Tracheophyta</taxon>
        <taxon>Spermatophyta</taxon>
        <taxon>Magnoliopsida</taxon>
        <taxon>Liliopsida</taxon>
        <taxon>Poales</taxon>
        <taxon>Poaceae</taxon>
        <taxon>PACMAD clade</taxon>
        <taxon>Arundinoideae</taxon>
        <taxon>Arundineae</taxon>
        <taxon>Arundo</taxon>
    </lineage>
</organism>
<name>A0A0A8ZTQ7_ARUDO</name>
<protein>
    <submittedName>
        <fullName evidence="1">Uncharacterized protein</fullName>
    </submittedName>
</protein>
<proteinExistence type="predicted"/>
<accession>A0A0A8ZTQ7</accession>
<dbReference type="EMBL" id="GBRH01259678">
    <property type="protein sequence ID" value="JAD38217.1"/>
    <property type="molecule type" value="Transcribed_RNA"/>
</dbReference>
<dbReference type="AlphaFoldDB" id="A0A0A8ZTQ7"/>
<reference evidence="1" key="2">
    <citation type="journal article" date="2015" name="Data Brief">
        <title>Shoot transcriptome of the giant reed, Arundo donax.</title>
        <authorList>
            <person name="Barrero R.A."/>
            <person name="Guerrero F.D."/>
            <person name="Moolhuijzen P."/>
            <person name="Goolsby J.A."/>
            <person name="Tidwell J."/>
            <person name="Bellgard S.E."/>
            <person name="Bellgard M.I."/>
        </authorList>
    </citation>
    <scope>NUCLEOTIDE SEQUENCE</scope>
    <source>
        <tissue evidence="1">Shoot tissue taken approximately 20 cm above the soil surface</tissue>
    </source>
</reference>
<sequence length="26" mass="2782">MVNHYMSLLPLVAGVVVSVAGPREKD</sequence>
<reference evidence="1" key="1">
    <citation type="submission" date="2014-09" db="EMBL/GenBank/DDBJ databases">
        <authorList>
            <person name="Magalhaes I.L.F."/>
            <person name="Oliveira U."/>
            <person name="Santos F.R."/>
            <person name="Vidigal T.H.D.A."/>
            <person name="Brescovit A.D."/>
            <person name="Santos A.J."/>
        </authorList>
    </citation>
    <scope>NUCLEOTIDE SEQUENCE</scope>
    <source>
        <tissue evidence="1">Shoot tissue taken approximately 20 cm above the soil surface</tissue>
    </source>
</reference>
<evidence type="ECO:0000313" key="1">
    <source>
        <dbReference type="EMBL" id="JAD38217.1"/>
    </source>
</evidence>